<dbReference type="PANTHER" id="PTHR47829">
    <property type="entry name" value="HYDROLASE, PUTATIVE (AFU_ORTHOLOGUE AFUA_1G12880)-RELATED"/>
    <property type="match status" value="1"/>
</dbReference>
<dbReference type="InterPro" id="IPR052898">
    <property type="entry name" value="ACAD10-like"/>
</dbReference>
<evidence type="ECO:0000313" key="3">
    <source>
        <dbReference type="EMBL" id="MBU3064383.1"/>
    </source>
</evidence>
<dbReference type="Pfam" id="PF01636">
    <property type="entry name" value="APH"/>
    <property type="match status" value="1"/>
</dbReference>
<dbReference type="InterPro" id="IPR002575">
    <property type="entry name" value="Aminoglycoside_PTrfase"/>
</dbReference>
<accession>A0ABS6B259</accession>
<reference evidence="3 4" key="1">
    <citation type="submission" date="2021-06" db="EMBL/GenBank/DDBJ databases">
        <title>Actinomycetes sequencing.</title>
        <authorList>
            <person name="Shan Q."/>
        </authorList>
    </citation>
    <scope>NUCLEOTIDE SEQUENCE [LARGE SCALE GENOMIC DNA]</scope>
    <source>
        <strain evidence="3 4">NEAU-G5</strain>
    </source>
</reference>
<name>A0ABS6B259_9NOCA</name>
<proteinExistence type="predicted"/>
<dbReference type="PANTHER" id="PTHR47829:SF1">
    <property type="entry name" value="HAD FAMILY PHOSPHATASE"/>
    <property type="match status" value="1"/>
</dbReference>
<dbReference type="Gene3D" id="3.90.1200.10">
    <property type="match status" value="1"/>
</dbReference>
<evidence type="ECO:0000313" key="4">
    <source>
        <dbReference type="Proteomes" id="UP000733379"/>
    </source>
</evidence>
<dbReference type="SUPFAM" id="SSF56112">
    <property type="entry name" value="Protein kinase-like (PK-like)"/>
    <property type="match status" value="1"/>
</dbReference>
<feature type="region of interest" description="Disordered" evidence="1">
    <location>
        <begin position="1"/>
        <end position="25"/>
    </location>
</feature>
<dbReference type="CDD" id="cd05154">
    <property type="entry name" value="ACAD10_11_N-like"/>
    <property type="match status" value="1"/>
</dbReference>
<dbReference type="Proteomes" id="UP000733379">
    <property type="component" value="Unassembled WGS sequence"/>
</dbReference>
<keyword evidence="4" id="KW-1185">Reference proteome</keyword>
<gene>
    <name evidence="3" type="ORF">KO481_22975</name>
</gene>
<organism evidence="3 4">
    <name type="scientific">Nocardia albiluteola</name>
    <dbReference type="NCBI Taxonomy" id="2842303"/>
    <lineage>
        <taxon>Bacteria</taxon>
        <taxon>Bacillati</taxon>
        <taxon>Actinomycetota</taxon>
        <taxon>Actinomycetes</taxon>
        <taxon>Mycobacteriales</taxon>
        <taxon>Nocardiaceae</taxon>
        <taxon>Nocardia</taxon>
    </lineage>
</organism>
<comment type="caution">
    <text evidence="3">The sequence shown here is derived from an EMBL/GenBank/DDBJ whole genome shotgun (WGS) entry which is preliminary data.</text>
</comment>
<dbReference type="InterPro" id="IPR041726">
    <property type="entry name" value="ACAD10_11_N"/>
</dbReference>
<sequence length="364" mass="39226">MTDDTPPHAGSEQLQQDSGSVIRPDGKGGFDLDEAAIGGWLADAGLEHRLPLRATRVGLGQSNLTFELGDADGRRWVLRRPPLGRLLASAHDVAREARILSALEATEVPVPRVHGVFRDGETPVVLMEFVGGLVVDSVAIAESLMPEHRHAIGTALPRTLARIHAVDLDATGLTDLASHKPYAGRQLARWSRQWEQSRTRELPQLDRLTQRLRDAIPEQHEIALVHGDFHIRNVITDPKSGAIDAVLDWELCTLGDPLADIGSLLAYWPEPGESGVGNFAMCTLPGFPSRAEIAAEYLAATGRDTAALGFWHALGLWKVAIIAEGVMRRAQDDPRNRAAAGTPTAEQIAAVVDTADRVATSAGI</sequence>
<feature type="domain" description="Aminoglycoside phosphotransferase" evidence="2">
    <location>
        <begin position="55"/>
        <end position="307"/>
    </location>
</feature>
<evidence type="ECO:0000256" key="1">
    <source>
        <dbReference type="SAM" id="MobiDB-lite"/>
    </source>
</evidence>
<dbReference type="InterPro" id="IPR011009">
    <property type="entry name" value="Kinase-like_dom_sf"/>
</dbReference>
<dbReference type="EMBL" id="JAHKNI010000007">
    <property type="protein sequence ID" value="MBU3064383.1"/>
    <property type="molecule type" value="Genomic_DNA"/>
</dbReference>
<dbReference type="Gene3D" id="3.30.200.20">
    <property type="entry name" value="Phosphorylase Kinase, domain 1"/>
    <property type="match status" value="1"/>
</dbReference>
<dbReference type="RefSeq" id="WP_215919502.1">
    <property type="nucleotide sequence ID" value="NZ_JAHKNI010000007.1"/>
</dbReference>
<evidence type="ECO:0000259" key="2">
    <source>
        <dbReference type="Pfam" id="PF01636"/>
    </source>
</evidence>
<protein>
    <submittedName>
        <fullName evidence="3">Phosphotransferase family protein</fullName>
    </submittedName>
</protein>